<dbReference type="AlphaFoldDB" id="A0A2A4TC44"/>
<dbReference type="EMBL" id="NVSR01000002">
    <property type="protein sequence ID" value="PCI30705.1"/>
    <property type="molecule type" value="Genomic_DNA"/>
</dbReference>
<gene>
    <name evidence="1" type="ORF">COB67_00710</name>
</gene>
<reference evidence="2" key="1">
    <citation type="submission" date="2017-08" db="EMBL/GenBank/DDBJ databases">
        <title>A dynamic microbial community with high functional redundancy inhabits the cold, oxic subseafloor aquifer.</title>
        <authorList>
            <person name="Tully B.J."/>
            <person name="Wheat C.G."/>
            <person name="Glazer B.T."/>
            <person name="Huber J.A."/>
        </authorList>
    </citation>
    <scope>NUCLEOTIDE SEQUENCE [LARGE SCALE GENOMIC DNA]</scope>
</reference>
<evidence type="ECO:0000313" key="2">
    <source>
        <dbReference type="Proteomes" id="UP000218113"/>
    </source>
</evidence>
<proteinExistence type="predicted"/>
<comment type="caution">
    <text evidence="1">The sequence shown here is derived from an EMBL/GenBank/DDBJ whole genome shotgun (WGS) entry which is preliminary data.</text>
</comment>
<dbReference type="Proteomes" id="UP000218113">
    <property type="component" value="Unassembled WGS sequence"/>
</dbReference>
<sequence>MVKNCQGLNASCLQGEDKGACFYGFFFEEVRHIKGKNSCLKGEGRQGGRAVLKTWILRRVRSFIEAFLVVSLGKEG</sequence>
<evidence type="ECO:0000313" key="1">
    <source>
        <dbReference type="EMBL" id="PCI30705.1"/>
    </source>
</evidence>
<protein>
    <submittedName>
        <fullName evidence="1">Uncharacterized protein</fullName>
    </submittedName>
</protein>
<name>A0A2A4TC44_9DELT</name>
<accession>A0A2A4TC44</accession>
<organism evidence="1 2">
    <name type="scientific">SAR324 cluster bacterium</name>
    <dbReference type="NCBI Taxonomy" id="2024889"/>
    <lineage>
        <taxon>Bacteria</taxon>
        <taxon>Deltaproteobacteria</taxon>
        <taxon>SAR324 cluster</taxon>
    </lineage>
</organism>